<reference evidence="1" key="1">
    <citation type="submission" date="2021-11" db="EMBL/GenBank/DDBJ databases">
        <title>The TAILOR 12: Case summaries of 12 patient that have undergone phage therapy for multidrug-resistant infections.</title>
        <authorList>
            <person name="Green S."/>
            <person name="Terwilliger A."/>
            <person name="Clark J."/>
            <person name="Salazar K."/>
            <person name="Maresso A."/>
        </authorList>
    </citation>
    <scope>NUCLEOTIDE SEQUENCE</scope>
</reference>
<evidence type="ECO:0000313" key="2">
    <source>
        <dbReference type="Proteomes" id="UP001056005"/>
    </source>
</evidence>
<keyword evidence="2" id="KW-1185">Reference proteome</keyword>
<protein>
    <submittedName>
        <fullName evidence="1">Uncharacterized protein</fullName>
    </submittedName>
</protein>
<proteinExistence type="predicted"/>
<gene>
    <name evidence="1" type="ORF">6939_0008</name>
</gene>
<sequence>MPLIKSVSKKAVHQNTAELIASGRPANQAYAIAKDVQRNAKKLKRPSGTGG</sequence>
<dbReference type="EMBL" id="OL362271">
    <property type="protein sequence ID" value="URY99187.1"/>
    <property type="molecule type" value="Genomic_DNA"/>
</dbReference>
<accession>A0A9E7SBP0</accession>
<dbReference type="Proteomes" id="UP001056005">
    <property type="component" value="Segment"/>
</dbReference>
<evidence type="ECO:0000313" key="1">
    <source>
        <dbReference type="EMBL" id="URY99187.1"/>
    </source>
</evidence>
<name>A0A9E7SBP0_9CAUD</name>
<organism evidence="1 2">
    <name type="scientific">Klebsiella phage 6939</name>
    <dbReference type="NCBI Taxonomy" id="2912295"/>
    <lineage>
        <taxon>Viruses</taxon>
        <taxon>Duplodnaviria</taxon>
        <taxon>Heunggongvirae</taxon>
        <taxon>Uroviricota</taxon>
        <taxon>Caudoviricetes</taxon>
        <taxon>Autographivirales</taxon>
        <taxon>Autographivirales incertae sedis</taxon>
        <taxon>Reminisvirus</taxon>
        <taxon>Reminisvirus 6939</taxon>
    </lineage>
</organism>